<dbReference type="PANTHER" id="PTHR24198">
    <property type="entry name" value="ANKYRIN REPEAT AND PROTEIN KINASE DOMAIN-CONTAINING PROTEIN"/>
    <property type="match status" value="1"/>
</dbReference>
<dbReference type="InterPro" id="IPR002110">
    <property type="entry name" value="Ankyrin_rpt"/>
</dbReference>
<proteinExistence type="predicted"/>
<keyword evidence="1" id="KW-0677">Repeat</keyword>
<dbReference type="PROSITE" id="PS50297">
    <property type="entry name" value="ANK_REP_REGION"/>
    <property type="match status" value="2"/>
</dbReference>
<evidence type="ECO:0000256" key="1">
    <source>
        <dbReference type="ARBA" id="ARBA00022737"/>
    </source>
</evidence>
<sequence>MVAALLVLMYPMPLGNKAIKQSDAEQSSNKPDGSFHGFSDLDNTLVSEKLDPSSFVEEKNITLSSSVGDTNINLSSSVEGININLSFSVEDTNTNPSSSVEDINNINSYHFLHQDMDFNLFQPWMQSTRTPTDSISSSIQRGDRSSMIQLLEELKRNQLPLPASSTNWTALHSAASKPQYTEYLELLLEYSDSILMDMNGPTLHDEETPLHIACENGCEESVLILLQKGCDPYKVTPDHCHCQSALHIAANYGYSKIIEYLLDYPENINEPALMGQTPLHYAVMGEGKLEVGRILLVEGVDVGFRAVMLKSDCSFRNARAFFSKCSSMLLD</sequence>
<evidence type="ECO:0000256" key="2">
    <source>
        <dbReference type="ARBA" id="ARBA00023043"/>
    </source>
</evidence>
<reference evidence="4 5" key="1">
    <citation type="submission" date="2024-03" db="EMBL/GenBank/DDBJ databases">
        <title>Adaptation during the transition from Ophiocordyceps entomopathogen to insect associate is accompanied by gene loss and intensified selection.</title>
        <authorList>
            <person name="Ward C.M."/>
            <person name="Onetto C.A."/>
            <person name="Borneman A.R."/>
        </authorList>
    </citation>
    <scope>NUCLEOTIDE SEQUENCE [LARGE SCALE GENOMIC DNA]</scope>
    <source>
        <strain evidence="4">AWRI1</strain>
        <tissue evidence="4">Single Adult Female</tissue>
    </source>
</reference>
<evidence type="ECO:0000313" key="4">
    <source>
        <dbReference type="EMBL" id="KAK7573944.1"/>
    </source>
</evidence>
<dbReference type="Gene3D" id="1.25.40.20">
    <property type="entry name" value="Ankyrin repeat-containing domain"/>
    <property type="match status" value="1"/>
</dbReference>
<dbReference type="InterPro" id="IPR036770">
    <property type="entry name" value="Ankyrin_rpt-contain_sf"/>
</dbReference>
<dbReference type="SUPFAM" id="SSF48403">
    <property type="entry name" value="Ankyrin repeat"/>
    <property type="match status" value="1"/>
</dbReference>
<accession>A0AAN9XYA0</accession>
<protein>
    <submittedName>
        <fullName evidence="4">Uncharacterized protein</fullName>
    </submittedName>
</protein>
<feature type="repeat" description="ANK" evidence="3">
    <location>
        <begin position="241"/>
        <end position="269"/>
    </location>
</feature>
<feature type="repeat" description="ANK" evidence="3">
    <location>
        <begin position="274"/>
        <end position="307"/>
    </location>
</feature>
<dbReference type="PROSITE" id="PS50088">
    <property type="entry name" value="ANK_REPEAT"/>
    <property type="match status" value="3"/>
</dbReference>
<keyword evidence="2 3" id="KW-0040">ANK repeat</keyword>
<name>A0AAN9XYA0_9HEMI</name>
<evidence type="ECO:0000313" key="5">
    <source>
        <dbReference type="Proteomes" id="UP001367676"/>
    </source>
</evidence>
<gene>
    <name evidence="4" type="ORF">V9T40_011135</name>
</gene>
<dbReference type="EMBL" id="JBBCAQ010000037">
    <property type="protein sequence ID" value="KAK7573944.1"/>
    <property type="molecule type" value="Genomic_DNA"/>
</dbReference>
<dbReference type="Proteomes" id="UP001367676">
    <property type="component" value="Unassembled WGS sequence"/>
</dbReference>
<dbReference type="Pfam" id="PF12796">
    <property type="entry name" value="Ank_2"/>
    <property type="match status" value="2"/>
</dbReference>
<feature type="repeat" description="ANK" evidence="3">
    <location>
        <begin position="205"/>
        <end position="231"/>
    </location>
</feature>
<dbReference type="PANTHER" id="PTHR24198:SF165">
    <property type="entry name" value="ANKYRIN REPEAT-CONTAINING PROTEIN-RELATED"/>
    <property type="match status" value="1"/>
</dbReference>
<evidence type="ECO:0000256" key="3">
    <source>
        <dbReference type="PROSITE-ProRule" id="PRU00023"/>
    </source>
</evidence>
<dbReference type="AlphaFoldDB" id="A0AAN9XYA0"/>
<comment type="caution">
    <text evidence="4">The sequence shown here is derived from an EMBL/GenBank/DDBJ whole genome shotgun (WGS) entry which is preliminary data.</text>
</comment>
<keyword evidence="5" id="KW-1185">Reference proteome</keyword>
<dbReference type="SMART" id="SM00248">
    <property type="entry name" value="ANK"/>
    <property type="match status" value="4"/>
</dbReference>
<organism evidence="4 5">
    <name type="scientific">Parthenolecanium corni</name>
    <dbReference type="NCBI Taxonomy" id="536013"/>
    <lineage>
        <taxon>Eukaryota</taxon>
        <taxon>Metazoa</taxon>
        <taxon>Ecdysozoa</taxon>
        <taxon>Arthropoda</taxon>
        <taxon>Hexapoda</taxon>
        <taxon>Insecta</taxon>
        <taxon>Pterygota</taxon>
        <taxon>Neoptera</taxon>
        <taxon>Paraneoptera</taxon>
        <taxon>Hemiptera</taxon>
        <taxon>Sternorrhyncha</taxon>
        <taxon>Coccoidea</taxon>
        <taxon>Coccidae</taxon>
        <taxon>Parthenolecanium</taxon>
    </lineage>
</organism>